<dbReference type="NCBIfam" id="TIGR00229">
    <property type="entry name" value="sensory_box"/>
    <property type="match status" value="1"/>
</dbReference>
<dbReference type="GO" id="GO:0000155">
    <property type="term" value="F:phosphorelay sensor kinase activity"/>
    <property type="evidence" value="ECO:0007669"/>
    <property type="project" value="InterPro"/>
</dbReference>
<keyword evidence="10" id="KW-1185">Reference proteome</keyword>
<dbReference type="SUPFAM" id="SSF55874">
    <property type="entry name" value="ATPase domain of HSP90 chaperone/DNA topoisomerase II/histidine kinase"/>
    <property type="match status" value="1"/>
</dbReference>
<dbReference type="PANTHER" id="PTHR43304:SF1">
    <property type="entry name" value="PAC DOMAIN-CONTAINING PROTEIN"/>
    <property type="match status" value="1"/>
</dbReference>
<comment type="catalytic activity">
    <reaction evidence="1">
        <text>ATP + protein L-histidine = ADP + protein N-phospho-L-histidine.</text>
        <dbReference type="EC" id="2.7.13.3"/>
    </reaction>
</comment>
<keyword evidence="4" id="KW-0808">Transferase</keyword>
<dbReference type="PROSITE" id="PS50109">
    <property type="entry name" value="HIS_KIN"/>
    <property type="match status" value="1"/>
</dbReference>
<dbReference type="CDD" id="cd00130">
    <property type="entry name" value="PAS"/>
    <property type="match status" value="1"/>
</dbReference>
<dbReference type="SUPFAM" id="SSF47384">
    <property type="entry name" value="Homodimeric domain of signal transducing histidine kinase"/>
    <property type="match status" value="1"/>
</dbReference>
<name>A0A1I5PK97_9BACT</name>
<keyword evidence="5" id="KW-0418">Kinase</keyword>
<feature type="domain" description="PAS" evidence="8">
    <location>
        <begin position="217"/>
        <end position="287"/>
    </location>
</feature>
<dbReference type="SMART" id="SM00091">
    <property type="entry name" value="PAS"/>
    <property type="match status" value="1"/>
</dbReference>
<dbReference type="STRING" id="1079859.SAMN04515674_102520"/>
<evidence type="ECO:0000256" key="4">
    <source>
        <dbReference type="ARBA" id="ARBA00022679"/>
    </source>
</evidence>
<evidence type="ECO:0000256" key="3">
    <source>
        <dbReference type="ARBA" id="ARBA00022553"/>
    </source>
</evidence>
<evidence type="ECO:0000256" key="5">
    <source>
        <dbReference type="ARBA" id="ARBA00022777"/>
    </source>
</evidence>
<feature type="domain" description="Histidine kinase" evidence="7">
    <location>
        <begin position="358"/>
        <end position="571"/>
    </location>
</feature>
<dbReference type="InterPro" id="IPR036097">
    <property type="entry name" value="HisK_dim/P_sf"/>
</dbReference>
<dbReference type="CDD" id="cd00082">
    <property type="entry name" value="HisKA"/>
    <property type="match status" value="1"/>
</dbReference>
<dbReference type="EC" id="2.7.13.3" evidence="2"/>
<dbReference type="InterPro" id="IPR013656">
    <property type="entry name" value="PAS_4"/>
</dbReference>
<evidence type="ECO:0000313" key="10">
    <source>
        <dbReference type="Proteomes" id="UP000199306"/>
    </source>
</evidence>
<dbReference type="PANTHER" id="PTHR43304">
    <property type="entry name" value="PHYTOCHROME-LIKE PROTEIN CPH1"/>
    <property type="match status" value="1"/>
</dbReference>
<dbReference type="AlphaFoldDB" id="A0A1I5PK97"/>
<keyword evidence="3" id="KW-0597">Phosphoprotein</keyword>
<dbReference type="Pfam" id="PF02518">
    <property type="entry name" value="HATPase_c"/>
    <property type="match status" value="1"/>
</dbReference>
<dbReference type="InterPro" id="IPR035965">
    <property type="entry name" value="PAS-like_dom_sf"/>
</dbReference>
<evidence type="ECO:0000256" key="1">
    <source>
        <dbReference type="ARBA" id="ARBA00000085"/>
    </source>
</evidence>
<gene>
    <name evidence="9" type="ORF">SAMN04515674_102520</name>
</gene>
<protein>
    <recommendedName>
        <fullName evidence="2">histidine kinase</fullName>
        <ecNumber evidence="2">2.7.13.3</ecNumber>
    </recommendedName>
</protein>
<dbReference type="PRINTS" id="PR00344">
    <property type="entry name" value="BCTRLSENSOR"/>
</dbReference>
<dbReference type="InterPro" id="IPR005467">
    <property type="entry name" value="His_kinase_dom"/>
</dbReference>
<dbReference type="InterPro" id="IPR003661">
    <property type="entry name" value="HisK_dim/P_dom"/>
</dbReference>
<dbReference type="InterPro" id="IPR000014">
    <property type="entry name" value="PAS"/>
</dbReference>
<dbReference type="Pfam" id="PF08448">
    <property type="entry name" value="PAS_4"/>
    <property type="match status" value="1"/>
</dbReference>
<evidence type="ECO:0000313" key="9">
    <source>
        <dbReference type="EMBL" id="SFP34514.1"/>
    </source>
</evidence>
<evidence type="ECO:0000256" key="2">
    <source>
        <dbReference type="ARBA" id="ARBA00012438"/>
    </source>
</evidence>
<dbReference type="SUPFAM" id="SSF55785">
    <property type="entry name" value="PYP-like sensor domain (PAS domain)"/>
    <property type="match status" value="1"/>
</dbReference>
<dbReference type="Gene3D" id="3.30.450.20">
    <property type="entry name" value="PAS domain"/>
    <property type="match status" value="1"/>
</dbReference>
<dbReference type="FunFam" id="3.30.565.10:FF:000006">
    <property type="entry name" value="Sensor histidine kinase WalK"/>
    <property type="match status" value="1"/>
</dbReference>
<dbReference type="OrthoDB" id="9766459at2"/>
<reference evidence="9 10" key="1">
    <citation type="submission" date="2016-10" db="EMBL/GenBank/DDBJ databases">
        <authorList>
            <person name="de Groot N.N."/>
        </authorList>
    </citation>
    <scope>NUCLEOTIDE SEQUENCE [LARGE SCALE GENOMIC DNA]</scope>
    <source>
        <strain evidence="10">E92,LMG 26720,CCM 7988</strain>
    </source>
</reference>
<dbReference type="EMBL" id="FOXH01000002">
    <property type="protein sequence ID" value="SFP34514.1"/>
    <property type="molecule type" value="Genomic_DNA"/>
</dbReference>
<accession>A0A1I5PK97</accession>
<dbReference type="InterPro" id="IPR052162">
    <property type="entry name" value="Sensor_kinase/Photoreceptor"/>
</dbReference>
<dbReference type="SMART" id="SM00388">
    <property type="entry name" value="HisKA"/>
    <property type="match status" value="1"/>
</dbReference>
<dbReference type="PROSITE" id="PS50112">
    <property type="entry name" value="PAS"/>
    <property type="match status" value="1"/>
</dbReference>
<dbReference type="InterPro" id="IPR036890">
    <property type="entry name" value="HATPase_C_sf"/>
</dbReference>
<evidence type="ECO:0000259" key="7">
    <source>
        <dbReference type="PROSITE" id="PS50109"/>
    </source>
</evidence>
<evidence type="ECO:0000256" key="6">
    <source>
        <dbReference type="SAM" id="Coils"/>
    </source>
</evidence>
<feature type="coiled-coil region" evidence="6">
    <location>
        <begin position="324"/>
        <end position="355"/>
    </location>
</feature>
<dbReference type="Gene3D" id="3.30.565.10">
    <property type="entry name" value="Histidine kinase-like ATPase, C-terminal domain"/>
    <property type="match status" value="1"/>
</dbReference>
<dbReference type="Proteomes" id="UP000199306">
    <property type="component" value="Unassembled WGS sequence"/>
</dbReference>
<dbReference type="InterPro" id="IPR003594">
    <property type="entry name" value="HATPase_dom"/>
</dbReference>
<sequence>MQRSIPAKLESGFSISGRIKETLYHSFEHPYIVVDHLFEIKEISGDVSQFAADNSFFKVSENVLNVVHHLLHASVRMLIEDLKNGKHESKTKILRVEFDDKTLWLRIATKALIRAEDQPALYLIIFEELETENSLSGQPSDLSDYLKYHYLLQKRNPDLQSLNANLKAIETDIYAENLLENSDLWGNIGKFCDADSKEKIKKLLNEAHLSKKLAEESQVFLKDILDSISDGYVSLDKDWICTFANEKGALLVGKKTEELVGKRIWDLFPEGIDQPFYLNYEKVMKDKIPVVLTEYFAPWDRWYENRIYPLKDGISIFFSDLTQRKKSEILLKELNEKLEKRAAELASSNAELEQFAYVASHDLQEPLRMVNSFLQLLNKKYSGQLDEQAEKYIHFAVDGAQRMNQLILDLLEYSRVGLNRDTFKAVDMNDIVARSLTIFKERIEEDEATVIVEQLPVIRANKMQMEQLIQNLIGNALKYRSEYKPELHFEVKEEDKYWKFSLKDNGIGIDPRFFRKIFTIFQRLHNKKEYSGTGVGLAICNKIIEKHGGKMWVESEAGAGSKFFFTISRHLE</sequence>
<keyword evidence="6" id="KW-0175">Coiled coil</keyword>
<proteinExistence type="predicted"/>
<organism evidence="9 10">
    <name type="scientific">Pseudarcicella hirudinis</name>
    <dbReference type="NCBI Taxonomy" id="1079859"/>
    <lineage>
        <taxon>Bacteria</taxon>
        <taxon>Pseudomonadati</taxon>
        <taxon>Bacteroidota</taxon>
        <taxon>Cytophagia</taxon>
        <taxon>Cytophagales</taxon>
        <taxon>Flectobacillaceae</taxon>
        <taxon>Pseudarcicella</taxon>
    </lineage>
</organism>
<dbReference type="InterPro" id="IPR004358">
    <property type="entry name" value="Sig_transdc_His_kin-like_C"/>
</dbReference>
<dbReference type="SMART" id="SM00387">
    <property type="entry name" value="HATPase_c"/>
    <property type="match status" value="1"/>
</dbReference>
<dbReference type="RefSeq" id="WP_092013493.1">
    <property type="nucleotide sequence ID" value="NZ_FOXH01000002.1"/>
</dbReference>
<dbReference type="Gene3D" id="1.10.287.130">
    <property type="match status" value="1"/>
</dbReference>
<evidence type="ECO:0000259" key="8">
    <source>
        <dbReference type="PROSITE" id="PS50112"/>
    </source>
</evidence>
<dbReference type="Pfam" id="PF00512">
    <property type="entry name" value="HisKA"/>
    <property type="match status" value="1"/>
</dbReference>